<dbReference type="EC" id="2.4.1.-" evidence="5"/>
<dbReference type="PROSITE" id="PS00375">
    <property type="entry name" value="UDPGT"/>
    <property type="match status" value="1"/>
</dbReference>
<name>A0A8J5KJ07_ZINOF</name>
<evidence type="ECO:0000256" key="2">
    <source>
        <dbReference type="ARBA" id="ARBA00022676"/>
    </source>
</evidence>
<dbReference type="Pfam" id="PF00201">
    <property type="entry name" value="UDPGT"/>
    <property type="match status" value="1"/>
</dbReference>
<proteinExistence type="inferred from homology"/>
<dbReference type="PANTHER" id="PTHR11926">
    <property type="entry name" value="GLUCOSYL/GLUCURONOSYL TRANSFERASES"/>
    <property type="match status" value="1"/>
</dbReference>
<evidence type="ECO:0000313" key="6">
    <source>
        <dbReference type="EMBL" id="KAG6491475.1"/>
    </source>
</evidence>
<keyword evidence="3 4" id="KW-0808">Transferase</keyword>
<dbReference type="PANTHER" id="PTHR11926:SF1494">
    <property type="entry name" value="FLAVONOL 3-O-GLUCOSYLTRANSFERASE UGT76E12-RELATED"/>
    <property type="match status" value="1"/>
</dbReference>
<dbReference type="OrthoDB" id="5835829at2759"/>
<dbReference type="EMBL" id="JACMSC010000014">
    <property type="protein sequence ID" value="KAG6491475.1"/>
    <property type="molecule type" value="Genomic_DNA"/>
</dbReference>
<dbReference type="GO" id="GO:0080044">
    <property type="term" value="F:quercetin 7-O-glucosyltransferase activity"/>
    <property type="evidence" value="ECO:0007669"/>
    <property type="project" value="TreeGrafter"/>
</dbReference>
<evidence type="ECO:0000256" key="3">
    <source>
        <dbReference type="ARBA" id="ARBA00022679"/>
    </source>
</evidence>
<evidence type="ECO:0000256" key="5">
    <source>
        <dbReference type="RuleBase" id="RU362057"/>
    </source>
</evidence>
<reference evidence="6 7" key="1">
    <citation type="submission" date="2020-08" db="EMBL/GenBank/DDBJ databases">
        <title>Plant Genome Project.</title>
        <authorList>
            <person name="Zhang R.-G."/>
        </authorList>
    </citation>
    <scope>NUCLEOTIDE SEQUENCE [LARGE SCALE GENOMIC DNA]</scope>
    <source>
        <tissue evidence="6">Rhizome</tissue>
    </source>
</reference>
<dbReference type="GO" id="GO:0080043">
    <property type="term" value="F:quercetin 3-O-glucosyltransferase activity"/>
    <property type="evidence" value="ECO:0007669"/>
    <property type="project" value="TreeGrafter"/>
</dbReference>
<dbReference type="FunFam" id="3.40.50.2000:FF:000056">
    <property type="entry name" value="Glycosyltransferase"/>
    <property type="match status" value="1"/>
</dbReference>
<keyword evidence="2 4" id="KW-0328">Glycosyltransferase</keyword>
<evidence type="ECO:0000313" key="7">
    <source>
        <dbReference type="Proteomes" id="UP000734854"/>
    </source>
</evidence>
<evidence type="ECO:0000256" key="4">
    <source>
        <dbReference type="RuleBase" id="RU003718"/>
    </source>
</evidence>
<dbReference type="CDD" id="cd03784">
    <property type="entry name" value="GT1_Gtf-like"/>
    <property type="match status" value="1"/>
</dbReference>
<keyword evidence="7" id="KW-1185">Reference proteome</keyword>
<dbReference type="InterPro" id="IPR002213">
    <property type="entry name" value="UDP_glucos_trans"/>
</dbReference>
<accession>A0A8J5KJ07</accession>
<protein>
    <recommendedName>
        <fullName evidence="5">Glycosyltransferase</fullName>
        <ecNumber evidence="5">2.4.1.-</ecNumber>
    </recommendedName>
</protein>
<evidence type="ECO:0000256" key="1">
    <source>
        <dbReference type="ARBA" id="ARBA00009995"/>
    </source>
</evidence>
<dbReference type="Proteomes" id="UP000734854">
    <property type="component" value="Unassembled WGS sequence"/>
</dbReference>
<comment type="caution">
    <text evidence="6">The sequence shown here is derived from an EMBL/GenBank/DDBJ whole genome shotgun (WGS) entry which is preliminary data.</text>
</comment>
<dbReference type="AlphaFoldDB" id="A0A8J5KJ07"/>
<comment type="similarity">
    <text evidence="1 4">Belongs to the UDP-glycosyltransferase family.</text>
</comment>
<dbReference type="InterPro" id="IPR035595">
    <property type="entry name" value="UDP_glycos_trans_CS"/>
</dbReference>
<sequence length="442" mass="49125">MEPPSSSDRRRRHVVLLPYPGRGHIHPFLRLAHRLASRGFLATVVLTQEWLSLLSSSPPLSPSVRFRSIPNVVPSERTRGADFGSFIRAVLVDMGPPVAALLAELDPPPAVLVADSLLPWAPAIARRMDVPVAAFFPQAATVFLALQQLKALSPPEIEHSISGNGSTYLDYVPKPTSSHLDDFITHSNGEGMLKAFIEGISWFATAHCILFNTFNELETRALHALHSFLTVPFYSIGPLVANIVTEHTTEWYFTWLDSHPQRSVLYVSLSSFLPFTNEELKEIAIGLQMSGHPFLWSVPDSKNIEELIGQKGMVVPWCDQAGVLCHPSIGGFLTHCGWNSTLESIHAGVPMLTFPLMWDQYPNGKLIVEDWEVGFSLNDEEKGVVSREDIARAVRRLMDLYSEGSKELRKVMELKKKSQAASTGVDFDNFIEKIMSQDSVES</sequence>
<gene>
    <name evidence="6" type="ORF">ZIOFF_052826</name>
</gene>
<organism evidence="6 7">
    <name type="scientific">Zingiber officinale</name>
    <name type="common">Ginger</name>
    <name type="synonym">Amomum zingiber</name>
    <dbReference type="NCBI Taxonomy" id="94328"/>
    <lineage>
        <taxon>Eukaryota</taxon>
        <taxon>Viridiplantae</taxon>
        <taxon>Streptophyta</taxon>
        <taxon>Embryophyta</taxon>
        <taxon>Tracheophyta</taxon>
        <taxon>Spermatophyta</taxon>
        <taxon>Magnoliopsida</taxon>
        <taxon>Liliopsida</taxon>
        <taxon>Zingiberales</taxon>
        <taxon>Zingiberaceae</taxon>
        <taxon>Zingiber</taxon>
    </lineage>
</organism>